<proteinExistence type="predicted"/>
<keyword evidence="3" id="KW-1185">Reference proteome</keyword>
<name>A0A086N3D2_9ACTN</name>
<dbReference type="AlphaFoldDB" id="A0A086N3D2"/>
<protein>
    <submittedName>
        <fullName evidence="2">Uncharacterized protein</fullName>
    </submittedName>
</protein>
<organism evidence="2 3">
    <name type="scientific">Streptomyces mutabilis</name>
    <dbReference type="NCBI Taxonomy" id="67332"/>
    <lineage>
        <taxon>Bacteria</taxon>
        <taxon>Bacillati</taxon>
        <taxon>Actinomycetota</taxon>
        <taxon>Actinomycetes</taxon>
        <taxon>Kitasatosporales</taxon>
        <taxon>Streptomycetaceae</taxon>
        <taxon>Streptomyces</taxon>
    </lineage>
</organism>
<accession>A0A086N3D2</accession>
<evidence type="ECO:0000256" key="1">
    <source>
        <dbReference type="SAM" id="MobiDB-lite"/>
    </source>
</evidence>
<evidence type="ECO:0000313" key="2">
    <source>
        <dbReference type="EMBL" id="KFG75650.1"/>
    </source>
</evidence>
<evidence type="ECO:0000313" key="3">
    <source>
        <dbReference type="Proteomes" id="UP000029095"/>
    </source>
</evidence>
<feature type="compositionally biased region" description="Low complexity" evidence="1">
    <location>
        <begin position="42"/>
        <end position="60"/>
    </location>
</feature>
<dbReference type="EMBL" id="JNFQ01000001">
    <property type="protein sequence ID" value="KFG75650.1"/>
    <property type="molecule type" value="Genomic_DNA"/>
</dbReference>
<comment type="caution">
    <text evidence="2">The sequence shown here is derived from an EMBL/GenBank/DDBJ whole genome shotgun (WGS) entry which is preliminary data.</text>
</comment>
<dbReference type="Proteomes" id="UP000029095">
    <property type="component" value="Unassembled WGS sequence"/>
</dbReference>
<gene>
    <name evidence="2" type="ORF">FM21_05855</name>
</gene>
<feature type="region of interest" description="Disordered" evidence="1">
    <location>
        <begin position="42"/>
        <end position="94"/>
    </location>
</feature>
<sequence>MLVFVFGSPKLTPRCPASQYGHGAAACFRFFRPDSCTTCRRTVSVRPTRSTSSQRRPSASPRRRPVYAITSNRPPSRLLPIASRKAPSSSPVHGSTSVSAACGSVAFLATLNAIRSFLAAVCNALDSVA</sequence>
<reference evidence="2 3" key="1">
    <citation type="submission" date="2014-05" db="EMBL/GenBank/DDBJ databases">
        <title>Complete genome sequence of the Streptomyces mutabilis TRM45540.</title>
        <authorList>
            <person name="Luo X."/>
            <person name="Zhang L."/>
        </authorList>
    </citation>
    <scope>NUCLEOTIDE SEQUENCE [LARGE SCALE GENOMIC DNA]</scope>
    <source>
        <strain evidence="2 3">TRM45540</strain>
    </source>
</reference>
<dbReference type="HOGENOM" id="CLU_1947649_0_0_11"/>